<gene>
    <name evidence="3" type="ORF">HPS56_09170</name>
</gene>
<sequence>MNNSIRFIIIVAALHAAMLLASCDSGIELCRDVQHPHYTAVKFDYEWGNIDAEDRPDSMFVVANRIINHWKCVMALSTTDLKGNYLHNAPDDLETGTEDGEDVDDPDGGDTVGPDGEQDDTDSMGESGDDVEGNETEDGEDDETEDDEGEGDADGISSVDEFRIKSGYYKLITFTMGAAELKKENIMAYITDDMQDSRFQDFNIEYKTYGKNDKEFKKSISVENWEDYNPYKGYMISDIRPVYFDTTTVMEIPANIVKEHKFRPLPVTQSIDIRFEIKKDMGKVNFKIDSVWAEISGVPQRINLSRGYLDITETCKMMFRCDCCVAGESGKSDNLYNRNNVECRAVIDVPSIVSSTSRDMVTGPGIMQVLIYASTGDGEYKKFQGKINLYNTLMKSNLYRKTEDGKHAVRNGISGKLDIKVNLVINGRDILESPDNNGGIDRWLPCDGDFNMDI</sequence>
<feature type="region of interest" description="Disordered" evidence="1">
    <location>
        <begin position="89"/>
        <end position="157"/>
    </location>
</feature>
<dbReference type="Proteomes" id="UP000714420">
    <property type="component" value="Unassembled WGS sequence"/>
</dbReference>
<organism evidence="3 4">
    <name type="scientific">Xylanibacter muris</name>
    <dbReference type="NCBI Taxonomy" id="2736290"/>
    <lineage>
        <taxon>Bacteria</taxon>
        <taxon>Pseudomonadati</taxon>
        <taxon>Bacteroidota</taxon>
        <taxon>Bacteroidia</taxon>
        <taxon>Bacteroidales</taxon>
        <taxon>Prevotellaceae</taxon>
        <taxon>Xylanibacter</taxon>
    </lineage>
</organism>
<feature type="compositionally biased region" description="Acidic residues" evidence="1">
    <location>
        <begin position="116"/>
        <end position="153"/>
    </location>
</feature>
<evidence type="ECO:0000256" key="1">
    <source>
        <dbReference type="SAM" id="MobiDB-lite"/>
    </source>
</evidence>
<feature type="chain" id="PRO_5046403922" description="DUF5119 domain-containing protein" evidence="2">
    <location>
        <begin position="22"/>
        <end position="454"/>
    </location>
</feature>
<proteinExistence type="predicted"/>
<name>A0ABX2AMT7_9BACT</name>
<evidence type="ECO:0008006" key="5">
    <source>
        <dbReference type="Google" id="ProtNLM"/>
    </source>
</evidence>
<dbReference type="RefSeq" id="WP_172275840.1">
    <property type="nucleotide sequence ID" value="NZ_CASGMU010000008.1"/>
</dbReference>
<keyword evidence="4" id="KW-1185">Reference proteome</keyword>
<dbReference type="EMBL" id="JABKKF010000008">
    <property type="protein sequence ID" value="NPD92508.1"/>
    <property type="molecule type" value="Genomic_DNA"/>
</dbReference>
<dbReference type="PROSITE" id="PS51257">
    <property type="entry name" value="PROKAR_LIPOPROTEIN"/>
    <property type="match status" value="1"/>
</dbReference>
<accession>A0ABX2AMT7</accession>
<keyword evidence="2" id="KW-0732">Signal</keyword>
<protein>
    <recommendedName>
        <fullName evidence="5">DUF5119 domain-containing protein</fullName>
    </recommendedName>
</protein>
<evidence type="ECO:0000313" key="4">
    <source>
        <dbReference type="Proteomes" id="UP000714420"/>
    </source>
</evidence>
<evidence type="ECO:0000313" key="3">
    <source>
        <dbReference type="EMBL" id="NPD92508.1"/>
    </source>
</evidence>
<comment type="caution">
    <text evidence="3">The sequence shown here is derived from an EMBL/GenBank/DDBJ whole genome shotgun (WGS) entry which is preliminary data.</text>
</comment>
<reference evidence="3 4" key="1">
    <citation type="submission" date="2020-05" db="EMBL/GenBank/DDBJ databases">
        <title>Distinct polysaccharide utilization as determinants for interspecies competition between intestinal Prevotella spp.</title>
        <authorList>
            <person name="Galvez E.J.C."/>
            <person name="Iljazovic A."/>
            <person name="Strowig T."/>
        </authorList>
    </citation>
    <scope>NUCLEOTIDE SEQUENCE [LARGE SCALE GENOMIC DNA]</scope>
    <source>
        <strain evidence="3 4">PMUR</strain>
    </source>
</reference>
<feature type="signal peptide" evidence="2">
    <location>
        <begin position="1"/>
        <end position="21"/>
    </location>
</feature>
<evidence type="ECO:0000256" key="2">
    <source>
        <dbReference type="SAM" id="SignalP"/>
    </source>
</evidence>
<feature type="compositionally biased region" description="Acidic residues" evidence="1">
    <location>
        <begin position="91"/>
        <end position="108"/>
    </location>
</feature>